<evidence type="ECO:0000259" key="5">
    <source>
        <dbReference type="Pfam" id="PF08028"/>
    </source>
</evidence>
<feature type="region of interest" description="Disordered" evidence="3">
    <location>
        <begin position="1"/>
        <end position="27"/>
    </location>
</feature>
<evidence type="ECO:0000259" key="4">
    <source>
        <dbReference type="Pfam" id="PF02771"/>
    </source>
</evidence>
<evidence type="ECO:0000313" key="7">
    <source>
        <dbReference type="Proteomes" id="UP000468735"/>
    </source>
</evidence>
<dbReference type="InterPro" id="IPR037069">
    <property type="entry name" value="AcylCoA_DH/ox_N_sf"/>
</dbReference>
<dbReference type="RefSeq" id="WP_151568333.1">
    <property type="nucleotide sequence ID" value="NZ_WBMT01000025.1"/>
</dbReference>
<comment type="similarity">
    <text evidence="2">Belongs to the HpaH/HsaA monooxygenase family.</text>
</comment>
<dbReference type="EMBL" id="WBMT01000025">
    <property type="protein sequence ID" value="KAB2341570.1"/>
    <property type="molecule type" value="Genomic_DNA"/>
</dbReference>
<dbReference type="Proteomes" id="UP000468735">
    <property type="component" value="Unassembled WGS sequence"/>
</dbReference>
<evidence type="ECO:0000256" key="2">
    <source>
        <dbReference type="ARBA" id="ARBA00049661"/>
    </source>
</evidence>
<protein>
    <submittedName>
        <fullName evidence="6">Flavin-dependent monooxygenase</fullName>
    </submittedName>
</protein>
<dbReference type="PIRSF" id="PIRSF016578">
    <property type="entry name" value="HsaA"/>
    <property type="match status" value="1"/>
</dbReference>
<name>A0A6H9YNU6_9ACTN</name>
<organism evidence="6 7">
    <name type="scientific">Actinomadura rudentiformis</name>
    <dbReference type="NCBI Taxonomy" id="359158"/>
    <lineage>
        <taxon>Bacteria</taxon>
        <taxon>Bacillati</taxon>
        <taxon>Actinomycetota</taxon>
        <taxon>Actinomycetes</taxon>
        <taxon>Streptosporangiales</taxon>
        <taxon>Thermomonosporaceae</taxon>
        <taxon>Actinomadura</taxon>
    </lineage>
</organism>
<evidence type="ECO:0000256" key="1">
    <source>
        <dbReference type="ARBA" id="ARBA00023002"/>
    </source>
</evidence>
<dbReference type="InterPro" id="IPR036250">
    <property type="entry name" value="AcylCo_DH-like_C"/>
</dbReference>
<dbReference type="InterPro" id="IPR013786">
    <property type="entry name" value="AcylCoA_DH/ox_N"/>
</dbReference>
<dbReference type="Pfam" id="PF08028">
    <property type="entry name" value="Acyl-CoA_dh_2"/>
    <property type="match status" value="1"/>
</dbReference>
<dbReference type="PANTHER" id="PTHR48083:SF19">
    <property type="entry name" value="FLAVIN-DEPENDENT MONOOXYGENASE, OXYGENASE SUBUNIT HSAA"/>
    <property type="match status" value="1"/>
</dbReference>
<dbReference type="GO" id="GO:0033539">
    <property type="term" value="P:fatty acid beta-oxidation using acyl-CoA dehydrogenase"/>
    <property type="evidence" value="ECO:0007669"/>
    <property type="project" value="TreeGrafter"/>
</dbReference>
<feature type="domain" description="Acyl-CoA dehydrogenase/oxidase N-terminal" evidence="4">
    <location>
        <begin position="17"/>
        <end position="81"/>
    </location>
</feature>
<dbReference type="PANTHER" id="PTHR48083">
    <property type="entry name" value="MEDIUM-CHAIN SPECIFIC ACYL-COA DEHYDROGENASE, MITOCHONDRIAL-RELATED"/>
    <property type="match status" value="1"/>
</dbReference>
<dbReference type="GO" id="GO:0005737">
    <property type="term" value="C:cytoplasm"/>
    <property type="evidence" value="ECO:0007669"/>
    <property type="project" value="TreeGrafter"/>
</dbReference>
<accession>A0A6H9YNU6</accession>
<dbReference type="InterPro" id="IPR046373">
    <property type="entry name" value="Acyl-CoA_Oxase/DH_mid-dom_sf"/>
</dbReference>
<comment type="caution">
    <text evidence="6">The sequence shown here is derived from an EMBL/GenBank/DDBJ whole genome shotgun (WGS) entry which is preliminary data.</text>
</comment>
<dbReference type="Gene3D" id="2.40.110.10">
    <property type="entry name" value="Butyryl-CoA Dehydrogenase, subunit A, domain 2"/>
    <property type="match status" value="1"/>
</dbReference>
<dbReference type="SUPFAM" id="SSF47203">
    <property type="entry name" value="Acyl-CoA dehydrogenase C-terminal domain-like"/>
    <property type="match status" value="1"/>
</dbReference>
<dbReference type="GO" id="GO:0003995">
    <property type="term" value="F:acyl-CoA dehydrogenase activity"/>
    <property type="evidence" value="ECO:0007669"/>
    <property type="project" value="TreeGrafter"/>
</dbReference>
<dbReference type="InterPro" id="IPR009100">
    <property type="entry name" value="AcylCoA_DH/oxidase_NM_dom_sf"/>
</dbReference>
<dbReference type="OrthoDB" id="3404950at2"/>
<dbReference type="Pfam" id="PF02771">
    <property type="entry name" value="Acyl-CoA_dh_N"/>
    <property type="match status" value="1"/>
</dbReference>
<dbReference type="AlphaFoldDB" id="A0A6H9YNU6"/>
<dbReference type="GO" id="GO:0016712">
    <property type="term" value="F:oxidoreductase activity, acting on paired donors, with incorporation or reduction of molecular oxygen, reduced flavin or flavoprotein as one donor, and incorporation of one atom of oxygen"/>
    <property type="evidence" value="ECO:0007669"/>
    <property type="project" value="TreeGrafter"/>
</dbReference>
<dbReference type="SUPFAM" id="SSF56645">
    <property type="entry name" value="Acyl-CoA dehydrogenase NM domain-like"/>
    <property type="match status" value="1"/>
</dbReference>
<proteinExistence type="inferred from homology"/>
<sequence length="388" mass="42007">MDDRTREKAGGILPTLRDKAAQADRDREISQTSVEQLAEAGAFRMLVPRRFGGSESDLIAFVETIRDISGACGSTGWLVSWFGVHSWHLSLFPVKAQDEVWETGPDALVTAAYAATGHVVEVRGGFRIQGRWSWATGCRHAGWALLGGMISTPDGAPADLVTFLVPMTDLRVEANWDTVGLRGIGSHDLVADDVYVPAHRSLSFAPCLDGTAPGLEANPGVLYRVPLPSVFAAATAAPVIGMAEGAYAALVGWLRTRLGMAWSGLTTGSDDFSNAHIGGAAADLDASWLQIVRDLRELTRHAEKDEPIPWALRRRIRRDQVVATRRAADAVDRLFEHSGGEMVRMGHPIEQAWRNIHTVQAFGMNDLDRTLAMYGAGELNVGAHPPMV</sequence>
<keyword evidence="6" id="KW-0503">Monooxygenase</keyword>
<evidence type="ECO:0000313" key="6">
    <source>
        <dbReference type="EMBL" id="KAB2341570.1"/>
    </source>
</evidence>
<feature type="compositionally biased region" description="Basic and acidic residues" evidence="3">
    <location>
        <begin position="16"/>
        <end position="27"/>
    </location>
</feature>
<reference evidence="6 7" key="1">
    <citation type="submission" date="2019-09" db="EMBL/GenBank/DDBJ databases">
        <title>Actinomadura physcomitrii sp. nov., a novel actinomycete isolated from moss [Physcomitrium sphaericum (Ludw) Fuernr].</title>
        <authorList>
            <person name="Zhuang X."/>
            <person name="Liu C."/>
        </authorList>
    </citation>
    <scope>NUCLEOTIDE SEQUENCE [LARGE SCALE GENOMIC DNA]</scope>
    <source>
        <strain evidence="6 7">HMC1</strain>
    </source>
</reference>
<dbReference type="Gene3D" id="1.10.540.10">
    <property type="entry name" value="Acyl-CoA dehydrogenase/oxidase, N-terminal domain"/>
    <property type="match status" value="1"/>
</dbReference>
<dbReference type="InterPro" id="IPR013107">
    <property type="entry name" value="Acyl-CoA_DH_C"/>
</dbReference>
<keyword evidence="7" id="KW-1185">Reference proteome</keyword>
<keyword evidence="1" id="KW-0560">Oxidoreductase</keyword>
<dbReference type="Gene3D" id="1.20.140.10">
    <property type="entry name" value="Butyryl-CoA Dehydrogenase, subunit A, domain 3"/>
    <property type="match status" value="1"/>
</dbReference>
<feature type="domain" description="Acyl-CoA dehydrogenase C-terminal" evidence="5">
    <location>
        <begin position="235"/>
        <end position="364"/>
    </location>
</feature>
<dbReference type="GO" id="GO:0050660">
    <property type="term" value="F:flavin adenine dinucleotide binding"/>
    <property type="evidence" value="ECO:0007669"/>
    <property type="project" value="InterPro"/>
</dbReference>
<gene>
    <name evidence="6" type="ORF">F8566_41260</name>
</gene>
<evidence type="ECO:0000256" key="3">
    <source>
        <dbReference type="SAM" id="MobiDB-lite"/>
    </source>
</evidence>
<dbReference type="InterPro" id="IPR050741">
    <property type="entry name" value="Acyl-CoA_dehydrogenase"/>
</dbReference>